<dbReference type="InterPro" id="IPR002486">
    <property type="entry name" value="Col_cuticle_N"/>
</dbReference>
<dbReference type="GO" id="GO:0042302">
    <property type="term" value="F:structural constituent of cuticle"/>
    <property type="evidence" value="ECO:0007669"/>
    <property type="project" value="InterPro"/>
</dbReference>
<dbReference type="Pfam" id="PF01391">
    <property type="entry name" value="Collagen"/>
    <property type="match status" value="2"/>
</dbReference>
<dbReference type="Pfam" id="PF01484">
    <property type="entry name" value="Col_cuticle_N"/>
    <property type="match status" value="1"/>
</dbReference>
<evidence type="ECO:0000313" key="4">
    <source>
        <dbReference type="Proteomes" id="UP000005239"/>
    </source>
</evidence>
<name>A0A2A6BLI6_PRIPA</name>
<dbReference type="SMART" id="SM01088">
    <property type="entry name" value="Col_cuticle_N"/>
    <property type="match status" value="1"/>
</dbReference>
<dbReference type="PANTHER" id="PTHR24637:SF388">
    <property type="entry name" value="NEMATODE CUTICLE COLLAGEN N-TERMINAL DOMAIN-CONTAINING PROTEIN"/>
    <property type="match status" value="1"/>
</dbReference>
<accession>A0A8R1UPY4</accession>
<feature type="region of interest" description="Disordered" evidence="1">
    <location>
        <begin position="105"/>
        <end position="298"/>
    </location>
</feature>
<proteinExistence type="predicted"/>
<keyword evidence="2" id="KW-1133">Transmembrane helix</keyword>
<dbReference type="Proteomes" id="UP000005239">
    <property type="component" value="Unassembled WGS sequence"/>
</dbReference>
<reference evidence="4" key="1">
    <citation type="journal article" date="2008" name="Nat. Genet.">
        <title>The Pristionchus pacificus genome provides a unique perspective on nematode lifestyle and parasitism.</title>
        <authorList>
            <person name="Dieterich C."/>
            <person name="Clifton S.W."/>
            <person name="Schuster L.N."/>
            <person name="Chinwalla A."/>
            <person name="Delehaunty K."/>
            <person name="Dinkelacker I."/>
            <person name="Fulton L."/>
            <person name="Fulton R."/>
            <person name="Godfrey J."/>
            <person name="Minx P."/>
            <person name="Mitreva M."/>
            <person name="Roeseler W."/>
            <person name="Tian H."/>
            <person name="Witte H."/>
            <person name="Yang S.P."/>
            <person name="Wilson R.K."/>
            <person name="Sommer R.J."/>
        </authorList>
    </citation>
    <scope>NUCLEOTIDE SEQUENCE [LARGE SCALE GENOMIC DNA]</scope>
    <source>
        <strain evidence="4">PS312</strain>
    </source>
</reference>
<dbReference type="InterPro" id="IPR008160">
    <property type="entry name" value="Collagen"/>
</dbReference>
<gene>
    <name evidence="3" type="primary">WBGene00274098</name>
</gene>
<keyword evidence="2" id="KW-0812">Transmembrane</keyword>
<dbReference type="PANTHER" id="PTHR24637">
    <property type="entry name" value="COLLAGEN"/>
    <property type="match status" value="1"/>
</dbReference>
<keyword evidence="2" id="KW-0472">Membrane</keyword>
<evidence type="ECO:0000256" key="1">
    <source>
        <dbReference type="SAM" id="MobiDB-lite"/>
    </source>
</evidence>
<feature type="transmembrane region" description="Helical" evidence="2">
    <location>
        <begin position="14"/>
        <end position="37"/>
    </location>
</feature>
<organism evidence="3 4">
    <name type="scientific">Pristionchus pacificus</name>
    <name type="common">Parasitic nematode worm</name>
    <dbReference type="NCBI Taxonomy" id="54126"/>
    <lineage>
        <taxon>Eukaryota</taxon>
        <taxon>Metazoa</taxon>
        <taxon>Ecdysozoa</taxon>
        <taxon>Nematoda</taxon>
        <taxon>Chromadorea</taxon>
        <taxon>Rhabditida</taxon>
        <taxon>Rhabditina</taxon>
        <taxon>Diplogasteromorpha</taxon>
        <taxon>Diplogasteroidea</taxon>
        <taxon>Neodiplogasteridae</taxon>
        <taxon>Pristionchus</taxon>
    </lineage>
</organism>
<reference evidence="3" key="2">
    <citation type="submission" date="2022-06" db="UniProtKB">
        <authorList>
            <consortium name="EnsemblMetazoa"/>
        </authorList>
    </citation>
    <scope>IDENTIFICATION</scope>
    <source>
        <strain evidence="3">PS312</strain>
    </source>
</reference>
<sequence length="420" mass="43280">MEDLKQQDNSKRNAAFFMVTMATVLLTFSMITIPLVFQNIQAMESQAMSDLELCKTRSRDMWREMISLRVGSEETRSGRAARAAETLQGREARNAGGCCSCQRGRPGAPGQDGLPGVNGIDGAPGEIGEPGTAVEEPAFNSRRFPEQCPCDGPQGPPGPSGQPGFPGAPGEPGAPGSPGAPGENGEKGPSGLAGRPGSAGAPGRPGRSGTLVPGGENGQPGPVGRPGLPGLPGPKGLPGPAGDNGGNGAPGQPGSAGSPGPLGAAGEPGDKVRDPTEQPEDAEVATTALPPDSRPDIRLPYSEANCRIPYPNKEIFSCNSRDFLMALLSIAHDISVSLRHGNAFFLPLCSMHFLSRLLMSSRLSFLQLKPPSSTPSSTIASLLKLSTVSICSLMVGGAGGKLMADFLENAELFIHVDDDD</sequence>
<feature type="compositionally biased region" description="Low complexity" evidence="1">
    <location>
        <begin position="252"/>
        <end position="267"/>
    </location>
</feature>
<feature type="compositionally biased region" description="Low complexity" evidence="1">
    <location>
        <begin position="189"/>
        <end position="209"/>
    </location>
</feature>
<keyword evidence="4" id="KW-1185">Reference proteome</keyword>
<dbReference type="AlphaFoldDB" id="A0A2A6BLI6"/>
<protein>
    <submittedName>
        <fullName evidence="3">Essential MCU regulator, mitochondrial</fullName>
    </submittedName>
</protein>
<accession>A0A2A6BLI6</accession>
<feature type="compositionally biased region" description="Low complexity" evidence="1">
    <location>
        <begin position="219"/>
        <end position="228"/>
    </location>
</feature>
<dbReference type="EnsemblMetazoa" id="PPA35729.1">
    <property type="protein sequence ID" value="PPA35729.1"/>
    <property type="gene ID" value="WBGene00274098"/>
</dbReference>
<evidence type="ECO:0000313" key="3">
    <source>
        <dbReference type="EnsemblMetazoa" id="PPA35729.1"/>
    </source>
</evidence>
<evidence type="ECO:0000256" key="2">
    <source>
        <dbReference type="SAM" id="Phobius"/>
    </source>
</evidence>
<feature type="compositionally biased region" description="Gly residues" evidence="1">
    <location>
        <begin position="242"/>
        <end position="251"/>
    </location>
</feature>